<feature type="domain" description="AB hydrolase-1" evidence="1">
    <location>
        <begin position="16"/>
        <end position="239"/>
    </location>
</feature>
<name>A0ABV2KYR3_9BACI</name>
<dbReference type="Proteomes" id="UP001549167">
    <property type="component" value="Unassembled WGS sequence"/>
</dbReference>
<evidence type="ECO:0000313" key="2">
    <source>
        <dbReference type="EMBL" id="MET3683710.1"/>
    </source>
</evidence>
<dbReference type="Pfam" id="PF00561">
    <property type="entry name" value="Abhydrolase_1"/>
    <property type="match status" value="1"/>
</dbReference>
<accession>A0ABV2KYR3</accession>
<proteinExistence type="predicted"/>
<dbReference type="EMBL" id="JBEPMX010000008">
    <property type="protein sequence ID" value="MET3683710.1"/>
    <property type="molecule type" value="Genomic_DNA"/>
</dbReference>
<dbReference type="Gene3D" id="3.40.50.1820">
    <property type="entry name" value="alpha/beta hydrolase"/>
    <property type="match status" value="1"/>
</dbReference>
<dbReference type="SUPFAM" id="SSF53474">
    <property type="entry name" value="alpha/beta-Hydrolases"/>
    <property type="match status" value="1"/>
</dbReference>
<evidence type="ECO:0000313" key="3">
    <source>
        <dbReference type="Proteomes" id="UP001549167"/>
    </source>
</evidence>
<evidence type="ECO:0000259" key="1">
    <source>
        <dbReference type="Pfam" id="PF00561"/>
    </source>
</evidence>
<gene>
    <name evidence="2" type="ORF">ABID56_001819</name>
</gene>
<dbReference type="InterPro" id="IPR029058">
    <property type="entry name" value="AB_hydrolase_fold"/>
</dbReference>
<organism evidence="2 3">
    <name type="scientific">Alkalibacillus flavidus</name>
    <dbReference type="NCBI Taxonomy" id="546021"/>
    <lineage>
        <taxon>Bacteria</taxon>
        <taxon>Bacillati</taxon>
        <taxon>Bacillota</taxon>
        <taxon>Bacilli</taxon>
        <taxon>Bacillales</taxon>
        <taxon>Bacillaceae</taxon>
        <taxon>Alkalibacillus</taxon>
    </lineage>
</organism>
<dbReference type="InterPro" id="IPR050266">
    <property type="entry name" value="AB_hydrolase_sf"/>
</dbReference>
<sequence>MLLDYKMYQHDTSNEWVVFLHGAGGNHTIFYKQAKQFKKHFNCLFVNFPGHGKSKPLDVKYTTGNIADKVLELLDHLNIQQSHFIGISLGTMVMTEIGHKMPERVASMTMGGAVVKWKFWTDMLFKIAYKVRSFVPYMLLYKFFARILMPKKNHKDSRSTFVNEASKLGQREFVRWTELLTVSNGLYKRFLSMPKQIPKLYVMGDEDHVFLKGAQYTADRDPDASLQIIDDSGHVCNIDQAQQFNDYTISFIEKHTDENETTPSQSKPVKMTIA</sequence>
<comment type="caution">
    <text evidence="2">The sequence shown here is derived from an EMBL/GenBank/DDBJ whole genome shotgun (WGS) entry which is preliminary data.</text>
</comment>
<dbReference type="PANTHER" id="PTHR43798">
    <property type="entry name" value="MONOACYLGLYCEROL LIPASE"/>
    <property type="match status" value="1"/>
</dbReference>
<keyword evidence="3" id="KW-1185">Reference proteome</keyword>
<dbReference type="RefSeq" id="WP_354220351.1">
    <property type="nucleotide sequence ID" value="NZ_JBEPMX010000008.1"/>
</dbReference>
<dbReference type="InterPro" id="IPR000073">
    <property type="entry name" value="AB_hydrolase_1"/>
</dbReference>
<protein>
    <submittedName>
        <fullName evidence="2">Pimeloyl-ACP methyl ester carboxylesterase</fullName>
    </submittedName>
</protein>
<reference evidence="2 3" key="1">
    <citation type="submission" date="2024-06" db="EMBL/GenBank/DDBJ databases">
        <title>Genomic Encyclopedia of Type Strains, Phase IV (KMG-IV): sequencing the most valuable type-strain genomes for metagenomic binning, comparative biology and taxonomic classification.</title>
        <authorList>
            <person name="Goeker M."/>
        </authorList>
    </citation>
    <scope>NUCLEOTIDE SEQUENCE [LARGE SCALE GENOMIC DNA]</scope>
    <source>
        <strain evidence="2 3">DSM 23520</strain>
    </source>
</reference>